<evidence type="ECO:0000313" key="1">
    <source>
        <dbReference type="EMBL" id="KAK6484851.1"/>
    </source>
</evidence>
<accession>A0ABR0ZJ68</accession>
<reference evidence="1 2" key="1">
    <citation type="submission" date="2021-05" db="EMBL/GenBank/DDBJ databases">
        <authorList>
            <person name="Zahm M."/>
            <person name="Klopp C."/>
            <person name="Cabau C."/>
            <person name="Kuhl H."/>
            <person name="Suciu R."/>
            <person name="Ciorpac M."/>
            <person name="Holostenco D."/>
            <person name="Gessner J."/>
            <person name="Wuertz S."/>
            <person name="Hohne C."/>
            <person name="Stock M."/>
            <person name="Gislard M."/>
            <person name="Lluch J."/>
            <person name="Milhes M."/>
            <person name="Lampietro C."/>
            <person name="Lopez Roques C."/>
            <person name="Donnadieu C."/>
            <person name="Du K."/>
            <person name="Schartl M."/>
            <person name="Guiguen Y."/>
        </authorList>
    </citation>
    <scope>NUCLEOTIDE SEQUENCE [LARGE SCALE GENOMIC DNA]</scope>
    <source>
        <strain evidence="1">Hh-F2</strain>
        <tissue evidence="1">Blood</tissue>
    </source>
</reference>
<dbReference type="PANTHER" id="PTHR33480:SF5">
    <property type="entry name" value="SI:DKEY-51D8.9"/>
    <property type="match status" value="1"/>
</dbReference>
<dbReference type="Proteomes" id="UP001369086">
    <property type="component" value="Unassembled WGS sequence"/>
</dbReference>
<keyword evidence="2" id="KW-1185">Reference proteome</keyword>
<dbReference type="PANTHER" id="PTHR33480">
    <property type="entry name" value="SET DOMAIN-CONTAINING PROTEIN-RELATED"/>
    <property type="match status" value="1"/>
</dbReference>
<comment type="caution">
    <text evidence="1">The sequence shown here is derived from an EMBL/GenBank/DDBJ whole genome shotgun (WGS) entry which is preliminary data.</text>
</comment>
<name>A0ABR0ZJ68_HUSHU</name>
<gene>
    <name evidence="1" type="ORF">HHUSO_G12717</name>
</gene>
<feature type="non-terminal residue" evidence="1">
    <location>
        <position position="1"/>
    </location>
</feature>
<proteinExistence type="predicted"/>
<dbReference type="EMBL" id="JAHFZB010000010">
    <property type="protein sequence ID" value="KAK6484851.1"/>
    <property type="molecule type" value="Genomic_DNA"/>
</dbReference>
<evidence type="ECO:0000313" key="2">
    <source>
        <dbReference type="Proteomes" id="UP001369086"/>
    </source>
</evidence>
<sequence length="198" mass="22859">CNHFSRIEIMGKRGRKVAVLLTPNMVKAMALLVDKRRECGVSDTNEFLFGRPKCWSHYRGQDWFYASQCGAKNPEHLRSTQLRKHVATLSQILSLKRNELDQLANFLGHDIRVHRDYYCLPEATTQLAKISKLLLAMEKGCLPNLQGRSLDDIEIEGMYLLLLQETYKNKIRFNILISEKVLFSFSEPGKHISLHINN</sequence>
<protein>
    <submittedName>
        <fullName evidence="1">Uncharacterized protein</fullName>
    </submittedName>
</protein>
<organism evidence="1 2">
    <name type="scientific">Huso huso</name>
    <name type="common">Beluga</name>
    <name type="synonym">Acipenser huso</name>
    <dbReference type="NCBI Taxonomy" id="61971"/>
    <lineage>
        <taxon>Eukaryota</taxon>
        <taxon>Metazoa</taxon>
        <taxon>Chordata</taxon>
        <taxon>Craniata</taxon>
        <taxon>Vertebrata</taxon>
        <taxon>Euteleostomi</taxon>
        <taxon>Actinopterygii</taxon>
        <taxon>Chondrostei</taxon>
        <taxon>Acipenseriformes</taxon>
        <taxon>Acipenseridae</taxon>
        <taxon>Huso</taxon>
    </lineage>
</organism>